<feature type="region of interest" description="Disordered" evidence="4">
    <location>
        <begin position="494"/>
        <end position="553"/>
    </location>
</feature>
<name>A0A875RW01_EENNA</name>
<dbReference type="OrthoDB" id="5954824at2759"/>
<protein>
    <submittedName>
        <fullName evidence="7">Uncharacterized protein</fullName>
    </submittedName>
</protein>
<dbReference type="InterPro" id="IPR036390">
    <property type="entry name" value="WH_DNA-bd_sf"/>
</dbReference>
<dbReference type="KEGG" id="bnn:FOA43_000158"/>
<evidence type="ECO:0000256" key="4">
    <source>
        <dbReference type="SAM" id="MobiDB-lite"/>
    </source>
</evidence>
<dbReference type="GO" id="GO:0003700">
    <property type="term" value="F:DNA-binding transcription factor activity"/>
    <property type="evidence" value="ECO:0007669"/>
    <property type="project" value="InterPro"/>
</dbReference>
<evidence type="ECO:0000256" key="1">
    <source>
        <dbReference type="ARBA" id="ARBA00023125"/>
    </source>
</evidence>
<feature type="compositionally biased region" description="Low complexity" evidence="4">
    <location>
        <begin position="508"/>
        <end position="530"/>
    </location>
</feature>
<feature type="compositionally biased region" description="Polar residues" evidence="4">
    <location>
        <begin position="807"/>
        <end position="820"/>
    </location>
</feature>
<keyword evidence="1 3" id="KW-0238">DNA-binding</keyword>
<gene>
    <name evidence="7" type="ORF">FOA43_000158</name>
</gene>
<feature type="compositionally biased region" description="Basic and acidic residues" evidence="4">
    <location>
        <begin position="649"/>
        <end position="664"/>
    </location>
</feature>
<dbReference type="GeneID" id="62193559"/>
<dbReference type="PANTHER" id="PTHR21712:SF29">
    <property type="entry name" value="PRE-RRNA-PROCESSING PROTEIN FHL1"/>
    <property type="match status" value="1"/>
</dbReference>
<dbReference type="InterPro" id="IPR008984">
    <property type="entry name" value="SMAD_FHA_dom_sf"/>
</dbReference>
<dbReference type="RefSeq" id="XP_038776421.1">
    <property type="nucleotide sequence ID" value="XM_038920493.1"/>
</dbReference>
<dbReference type="CDD" id="cd00059">
    <property type="entry name" value="FH_FOX"/>
    <property type="match status" value="1"/>
</dbReference>
<dbReference type="SUPFAM" id="SSF46785">
    <property type="entry name" value="Winged helix' DNA-binding domain"/>
    <property type="match status" value="1"/>
</dbReference>
<feature type="region of interest" description="Disordered" evidence="4">
    <location>
        <begin position="777"/>
        <end position="927"/>
    </location>
</feature>
<dbReference type="AlphaFoldDB" id="A0A875RW01"/>
<dbReference type="SUPFAM" id="SSF49879">
    <property type="entry name" value="SMAD/FHA domain"/>
    <property type="match status" value="1"/>
</dbReference>
<dbReference type="Pfam" id="PF00250">
    <property type="entry name" value="Forkhead"/>
    <property type="match status" value="1"/>
</dbReference>
<dbReference type="InterPro" id="IPR045178">
    <property type="entry name" value="Fhl1/FHA1"/>
</dbReference>
<feature type="region of interest" description="Disordered" evidence="4">
    <location>
        <begin position="68"/>
        <end position="102"/>
    </location>
</feature>
<keyword evidence="2 3" id="KW-0539">Nucleus</keyword>
<dbReference type="InterPro" id="IPR030456">
    <property type="entry name" value="TF_fork_head_CS_2"/>
</dbReference>
<dbReference type="Gene3D" id="2.60.200.20">
    <property type="match status" value="1"/>
</dbReference>
<keyword evidence="8" id="KW-1185">Reference proteome</keyword>
<dbReference type="SMART" id="SM00240">
    <property type="entry name" value="FHA"/>
    <property type="match status" value="1"/>
</dbReference>
<accession>A0A875RW01</accession>
<feature type="compositionally biased region" description="Low complexity" evidence="4">
    <location>
        <begin position="1"/>
        <end position="24"/>
    </location>
</feature>
<dbReference type="PROSITE" id="PS00658">
    <property type="entry name" value="FORK_HEAD_2"/>
    <property type="match status" value="1"/>
</dbReference>
<feature type="domain" description="Fork-head" evidence="6">
    <location>
        <begin position="568"/>
        <end position="643"/>
    </location>
</feature>
<dbReference type="GO" id="GO:0043565">
    <property type="term" value="F:sequence-specific DNA binding"/>
    <property type="evidence" value="ECO:0007669"/>
    <property type="project" value="InterPro"/>
</dbReference>
<evidence type="ECO:0000313" key="8">
    <source>
        <dbReference type="Proteomes" id="UP000662931"/>
    </source>
</evidence>
<dbReference type="GO" id="GO:0005634">
    <property type="term" value="C:nucleus"/>
    <property type="evidence" value="ECO:0007669"/>
    <property type="project" value="UniProtKB-SubCell"/>
</dbReference>
<dbReference type="Proteomes" id="UP000662931">
    <property type="component" value="Chromosome 1"/>
</dbReference>
<dbReference type="InterPro" id="IPR000253">
    <property type="entry name" value="FHA_dom"/>
</dbReference>
<evidence type="ECO:0000313" key="7">
    <source>
        <dbReference type="EMBL" id="QPG72856.1"/>
    </source>
</evidence>
<dbReference type="EMBL" id="CP064812">
    <property type="protein sequence ID" value="QPG72856.1"/>
    <property type="molecule type" value="Genomic_DNA"/>
</dbReference>
<dbReference type="InterPro" id="IPR018122">
    <property type="entry name" value="TF_fork_head_CS_1"/>
</dbReference>
<proteinExistence type="predicted"/>
<dbReference type="PROSITE" id="PS50006">
    <property type="entry name" value="FHA_DOMAIN"/>
    <property type="match status" value="1"/>
</dbReference>
<dbReference type="InterPro" id="IPR036388">
    <property type="entry name" value="WH-like_DNA-bd_sf"/>
</dbReference>
<feature type="region of interest" description="Disordered" evidence="4">
    <location>
        <begin position="649"/>
        <end position="676"/>
    </location>
</feature>
<evidence type="ECO:0000259" key="6">
    <source>
        <dbReference type="PROSITE" id="PS50039"/>
    </source>
</evidence>
<dbReference type="InterPro" id="IPR001766">
    <property type="entry name" value="Fork_head_dom"/>
</dbReference>
<evidence type="ECO:0000259" key="5">
    <source>
        <dbReference type="PROSITE" id="PS50006"/>
    </source>
</evidence>
<dbReference type="GO" id="GO:0060962">
    <property type="term" value="P:regulation of ribosomal protein gene transcription by RNA polymerase II"/>
    <property type="evidence" value="ECO:0007669"/>
    <property type="project" value="InterPro"/>
</dbReference>
<dbReference type="PANTHER" id="PTHR21712">
    <property type="entry name" value="PRE-RRNA-PROCESSING PROTEIN FHL1"/>
    <property type="match status" value="1"/>
</dbReference>
<evidence type="ECO:0000256" key="3">
    <source>
        <dbReference type="PROSITE-ProRule" id="PRU00089"/>
    </source>
</evidence>
<evidence type="ECO:0000256" key="2">
    <source>
        <dbReference type="ARBA" id="ARBA00023242"/>
    </source>
</evidence>
<feature type="compositionally biased region" description="Basic and acidic residues" evidence="4">
    <location>
        <begin position="839"/>
        <end position="849"/>
    </location>
</feature>
<dbReference type="PROSITE" id="PS50039">
    <property type="entry name" value="FORK_HEAD_3"/>
    <property type="match status" value="1"/>
</dbReference>
<organism evidence="7 8">
    <name type="scientific">Eeniella nana</name>
    <name type="common">Yeast</name>
    <name type="synonym">Brettanomyces nanus</name>
    <dbReference type="NCBI Taxonomy" id="13502"/>
    <lineage>
        <taxon>Eukaryota</taxon>
        <taxon>Fungi</taxon>
        <taxon>Dikarya</taxon>
        <taxon>Ascomycota</taxon>
        <taxon>Saccharomycotina</taxon>
        <taxon>Pichiomycetes</taxon>
        <taxon>Pichiales</taxon>
        <taxon>Pichiaceae</taxon>
        <taxon>Brettanomyces</taxon>
    </lineage>
</organism>
<dbReference type="PRINTS" id="PR00053">
    <property type="entry name" value="FORKHEAD"/>
</dbReference>
<feature type="compositionally biased region" description="Basic and acidic residues" evidence="4">
    <location>
        <begin position="889"/>
        <end position="913"/>
    </location>
</feature>
<dbReference type="Gene3D" id="1.10.10.10">
    <property type="entry name" value="Winged helix-like DNA-binding domain superfamily/Winged helix DNA-binding domain"/>
    <property type="match status" value="1"/>
</dbReference>
<feature type="DNA-binding region" description="Fork-head" evidence="3">
    <location>
        <begin position="568"/>
        <end position="643"/>
    </location>
</feature>
<dbReference type="Pfam" id="PF00498">
    <property type="entry name" value="FHA"/>
    <property type="match status" value="1"/>
</dbReference>
<dbReference type="PROSITE" id="PS00657">
    <property type="entry name" value="FORK_HEAD_1"/>
    <property type="match status" value="1"/>
</dbReference>
<feature type="compositionally biased region" description="Polar residues" evidence="4">
    <location>
        <begin position="777"/>
        <end position="799"/>
    </location>
</feature>
<reference evidence="7" key="1">
    <citation type="submission" date="2020-10" db="EMBL/GenBank/DDBJ databases">
        <authorList>
            <person name="Roach M.J.R."/>
        </authorList>
    </citation>
    <scope>NUCLEOTIDE SEQUENCE</scope>
    <source>
        <strain evidence="7">CBS 1945</strain>
    </source>
</reference>
<feature type="compositionally biased region" description="Polar residues" evidence="4">
    <location>
        <begin position="93"/>
        <end position="102"/>
    </location>
</feature>
<feature type="region of interest" description="Disordered" evidence="4">
    <location>
        <begin position="1"/>
        <end position="55"/>
    </location>
</feature>
<comment type="subcellular location">
    <subcellularLocation>
        <location evidence="3">Nucleus</location>
    </subcellularLocation>
</comment>
<dbReference type="CDD" id="cd22701">
    <property type="entry name" value="FHA_FKH1-like"/>
    <property type="match status" value="1"/>
</dbReference>
<feature type="domain" description="FHA" evidence="5">
    <location>
        <begin position="174"/>
        <end position="232"/>
    </location>
</feature>
<dbReference type="SMART" id="SM00339">
    <property type="entry name" value="FH"/>
    <property type="match status" value="1"/>
</dbReference>
<sequence>MSGSMTSGQQQSQASSHQPESSLSDYHRINGDSELAALGTDTGNGIDSIMDHPPTQNEITSLLASLPSGNQLIPTQNKHRSPIIPTSPAEGASVTSKTSPTTQIASVRNDVIHSTSPASAIVSSSMVDNHPSRSVHGVTVQHDNEENSLPPEKIQAYALMDFENFTFYVQTMQILLGRMVEGDKNTEALDIHLGSQKAISRRHAKIFYNFGHQRFEMTVLGRNGAFVDNSFIETDVTLPLHDNTRIQIGETRFRFILPSEDSAKIGGLQSPELHNSPINPSQAVNLKTSFNSSHSGMSTLTVSRAASTSPNSANAAVALARKPSMETISSSMQPSLQPRQSPPLISQADLLRTTSAHAAQAQAIAQNEAFAIQKGYLPASYLSGASASLGPISTSVLTAQQQQYVSSLQQTPYNPQTQSVPKLGKEFIDELRANAEASVIRKEEAKAAAATTTSSSSDTAVSGHILSPAALTQLTHNTTSSYVADQAFHSALTPDSEPVKTSVPPPASALASASISSSTSTSTATSAPASRLMSLSPPPSNSAKKEKKKQRTKKVYTLEEIPIQYRKKPTLSYSKMITECLRRYGTARGMSLSEIYHQIQKMYPYYQYCSDGWQSSVRHNLSMNNAFIKVSKEGKGWLWGLDEGIAAEKERAKGHNKENSDTKRSPSPAPKLSGDTKRALSYLQKELVRLTKDRKMYDKVTTTQILTQALAMTIAQVDQAAKNAGIKGSPLLTLIDKNPKHVTMILSAALNAATIQIARRNGLAIQEHEALHKSEITSHVSASTVKSPTTQIRTSSASSEIKMPQYYGNSTPMKHTSKPATFTIRPVRPPVPSLSKKRISIEDLPEKFRQFARPTPPIQAKPTKDEKVIDNDPEDDDDFNRMLDSLEEQNSKEQNRLKEQREALTKLKRHLDEGQSTDGSNKAPKLE</sequence>